<evidence type="ECO:0008006" key="5">
    <source>
        <dbReference type="Google" id="ProtNLM"/>
    </source>
</evidence>
<reference evidence="3 4" key="1">
    <citation type="submission" date="2023-10" db="EMBL/GenBank/DDBJ databases">
        <title>Genome-Wide Identification Analysis in wild type Solanum Pinnatisectum Reveals Some Genes Defensing Phytophthora Infestans.</title>
        <authorList>
            <person name="Sun C."/>
        </authorList>
    </citation>
    <scope>NUCLEOTIDE SEQUENCE [LARGE SCALE GENOMIC DNA]</scope>
    <source>
        <strain evidence="3">LQN</strain>
        <tissue evidence="3">Leaf</tissue>
    </source>
</reference>
<accession>A0AAV9M5C0</accession>
<organism evidence="3 4">
    <name type="scientific">Solanum pinnatisectum</name>
    <name type="common">tansyleaf nightshade</name>
    <dbReference type="NCBI Taxonomy" id="50273"/>
    <lineage>
        <taxon>Eukaryota</taxon>
        <taxon>Viridiplantae</taxon>
        <taxon>Streptophyta</taxon>
        <taxon>Embryophyta</taxon>
        <taxon>Tracheophyta</taxon>
        <taxon>Spermatophyta</taxon>
        <taxon>Magnoliopsida</taxon>
        <taxon>eudicotyledons</taxon>
        <taxon>Gunneridae</taxon>
        <taxon>Pentapetalae</taxon>
        <taxon>asterids</taxon>
        <taxon>lamiids</taxon>
        <taxon>Solanales</taxon>
        <taxon>Solanaceae</taxon>
        <taxon>Solanoideae</taxon>
        <taxon>Solaneae</taxon>
        <taxon>Solanum</taxon>
    </lineage>
</organism>
<gene>
    <name evidence="3" type="ORF">R3W88_007407</name>
</gene>
<evidence type="ECO:0000256" key="1">
    <source>
        <dbReference type="SAM" id="MobiDB-lite"/>
    </source>
</evidence>
<proteinExistence type="predicted"/>
<feature type="chain" id="PRO_5043485614" description="Transmembrane protein" evidence="2">
    <location>
        <begin position="28"/>
        <end position="92"/>
    </location>
</feature>
<feature type="region of interest" description="Disordered" evidence="1">
    <location>
        <begin position="65"/>
        <end position="92"/>
    </location>
</feature>
<feature type="signal peptide" evidence="2">
    <location>
        <begin position="1"/>
        <end position="27"/>
    </location>
</feature>
<keyword evidence="4" id="KW-1185">Reference proteome</keyword>
<evidence type="ECO:0000256" key="2">
    <source>
        <dbReference type="SAM" id="SignalP"/>
    </source>
</evidence>
<dbReference type="AlphaFoldDB" id="A0AAV9M5C0"/>
<comment type="caution">
    <text evidence="3">The sequence shown here is derived from an EMBL/GenBank/DDBJ whole genome shotgun (WGS) entry which is preliminary data.</text>
</comment>
<sequence length="92" mass="10368">MYFSKASSTTNFLFMFLLLIFVPFITSTTQANRKLVLNLHELKKNPNLEDMRLLYQISLPKGTIPNSTPSKKGHSHTINRILKSVPSPGVGH</sequence>
<protein>
    <recommendedName>
        <fullName evidence="5">Transmembrane protein</fullName>
    </recommendedName>
</protein>
<name>A0AAV9M5C0_9SOLN</name>
<dbReference type="EMBL" id="JAWPEI010000002">
    <property type="protein sequence ID" value="KAK4733146.1"/>
    <property type="molecule type" value="Genomic_DNA"/>
</dbReference>
<evidence type="ECO:0000313" key="4">
    <source>
        <dbReference type="Proteomes" id="UP001311915"/>
    </source>
</evidence>
<evidence type="ECO:0000313" key="3">
    <source>
        <dbReference type="EMBL" id="KAK4733146.1"/>
    </source>
</evidence>
<dbReference type="Proteomes" id="UP001311915">
    <property type="component" value="Unassembled WGS sequence"/>
</dbReference>
<keyword evidence="2" id="KW-0732">Signal</keyword>